<comment type="similarity">
    <text evidence="1">Belongs to the TolB family.</text>
</comment>
<dbReference type="OrthoDB" id="1094230at2"/>
<sequence length="320" mass="34898">MTLQFPEVHRLTGGIDIHDYRPAINASGDKVVFERTVKGRPTELYIIDDLASPVPRLFLPASTGPVNQTRPDWCWTSGNIAYNGSSSEKPELEVWIADDGGNTFIVPGIVRAAYPTWIGGDGQLVVMNADTNASPTPRNSIFDQSGTTIQENVNGIICTGRQLYGGMPAACPLSDILIAFAGQPNIRGWNGSAVATYNQNANYIFINEMDENGIFTSRPIEIDATIDQFDPLHQGRAPAWSPDGRTIAFESNRSGNGYAIYLYDFISGNITQVTDPASNAQHARFFPDGDNLILSLNYNGTSIIAWINVHEARRKLTGAT</sequence>
<evidence type="ECO:0000256" key="1">
    <source>
        <dbReference type="ARBA" id="ARBA00009820"/>
    </source>
</evidence>
<dbReference type="Proteomes" id="UP000182985">
    <property type="component" value="Unassembled WGS sequence"/>
</dbReference>
<gene>
    <name evidence="2" type="ORF">BLA27_13990</name>
</gene>
<dbReference type="InterPro" id="IPR011042">
    <property type="entry name" value="6-blade_b-propeller_TolB-like"/>
</dbReference>
<keyword evidence="3" id="KW-1185">Reference proteome</keyword>
<accession>A0A1J6ICL6</accession>
<evidence type="ECO:0000313" key="2">
    <source>
        <dbReference type="EMBL" id="OIS92800.1"/>
    </source>
</evidence>
<dbReference type="InterPro" id="IPR011659">
    <property type="entry name" value="WD40"/>
</dbReference>
<dbReference type="Gene3D" id="2.120.10.30">
    <property type="entry name" value="TolB, C-terminal domain"/>
    <property type="match status" value="2"/>
</dbReference>
<dbReference type="PANTHER" id="PTHR36842:SF1">
    <property type="entry name" value="PROTEIN TOLB"/>
    <property type="match status" value="1"/>
</dbReference>
<name>A0A1J6ICL6_9HYPH</name>
<dbReference type="RefSeq" id="WP_071632268.1">
    <property type="nucleotide sequence ID" value="NZ_MOEC01000013.1"/>
</dbReference>
<protein>
    <submittedName>
        <fullName evidence="2">Uncharacterized protein</fullName>
    </submittedName>
</protein>
<reference evidence="2 3" key="1">
    <citation type="submission" date="2016-10" db="EMBL/GenBank/DDBJ databases">
        <title>The Draft Genome Sequence of the Potato Rhizosphere Bacteria Ochrobactrum sp. IPA7.2.</title>
        <authorList>
            <person name="Gogoleva N.E."/>
            <person name="Khlopko Y.A."/>
            <person name="Burygin G.L."/>
            <person name="Plotnikov A.O."/>
        </authorList>
    </citation>
    <scope>NUCLEOTIDE SEQUENCE [LARGE SCALE GENOMIC DNA]</scope>
    <source>
        <strain evidence="2 3">IPA7.2</strain>
    </source>
</reference>
<proteinExistence type="inferred from homology"/>
<dbReference type="SUPFAM" id="SSF82171">
    <property type="entry name" value="DPP6 N-terminal domain-like"/>
    <property type="match status" value="1"/>
</dbReference>
<organism evidence="2 3">
    <name type="scientific">Brucella cytisi</name>
    <dbReference type="NCBI Taxonomy" id="407152"/>
    <lineage>
        <taxon>Bacteria</taxon>
        <taxon>Pseudomonadati</taxon>
        <taxon>Pseudomonadota</taxon>
        <taxon>Alphaproteobacteria</taxon>
        <taxon>Hyphomicrobiales</taxon>
        <taxon>Brucellaceae</taxon>
        <taxon>Brucella/Ochrobactrum group</taxon>
        <taxon>Brucella</taxon>
    </lineage>
</organism>
<dbReference type="Pfam" id="PF07676">
    <property type="entry name" value="PD40"/>
    <property type="match status" value="1"/>
</dbReference>
<dbReference type="AlphaFoldDB" id="A0A1J6ICL6"/>
<evidence type="ECO:0000313" key="3">
    <source>
        <dbReference type="Proteomes" id="UP000182985"/>
    </source>
</evidence>
<dbReference type="EMBL" id="MOEC01000013">
    <property type="protein sequence ID" value="OIS92800.1"/>
    <property type="molecule type" value="Genomic_DNA"/>
</dbReference>
<dbReference type="PANTHER" id="PTHR36842">
    <property type="entry name" value="PROTEIN TOLB HOMOLOG"/>
    <property type="match status" value="1"/>
</dbReference>
<comment type="caution">
    <text evidence="2">The sequence shown here is derived from an EMBL/GenBank/DDBJ whole genome shotgun (WGS) entry which is preliminary data.</text>
</comment>